<dbReference type="FunFam" id="1.25.40.20:FF:000003">
    <property type="entry name" value="Ankyrin, isoform B"/>
    <property type="match status" value="1"/>
</dbReference>
<feature type="compositionally biased region" description="Polar residues" evidence="16">
    <location>
        <begin position="1642"/>
        <end position="1651"/>
    </location>
</feature>
<dbReference type="FunFam" id="1.10.533.10:FF:000002">
    <property type="entry name" value="Ankyrin-3 isoform 2"/>
    <property type="match status" value="1"/>
</dbReference>
<feature type="repeat" description="ANK" evidence="15">
    <location>
        <begin position="751"/>
        <end position="783"/>
    </location>
</feature>
<dbReference type="InterPro" id="IPR000906">
    <property type="entry name" value="ZU5_dom"/>
</dbReference>
<dbReference type="FunFam" id="2.60.40.2660:FF:000001">
    <property type="entry name" value="Ankyrin-3 isoform 2"/>
    <property type="match status" value="1"/>
</dbReference>
<feature type="region of interest" description="Disordered" evidence="16">
    <location>
        <begin position="2375"/>
        <end position="2502"/>
    </location>
</feature>
<feature type="non-terminal residue" evidence="19">
    <location>
        <position position="1"/>
    </location>
</feature>
<dbReference type="Gene3D" id="2.60.220.30">
    <property type="match status" value="2"/>
</dbReference>
<feature type="compositionally biased region" description="Basic and acidic residues" evidence="16">
    <location>
        <begin position="3617"/>
        <end position="3635"/>
    </location>
</feature>
<dbReference type="GO" id="GO:0005764">
    <property type="term" value="C:lysosome"/>
    <property type="evidence" value="ECO:0007669"/>
    <property type="project" value="UniProtKB-SubCell"/>
</dbReference>
<feature type="repeat" description="ANK" evidence="15">
    <location>
        <begin position="652"/>
        <end position="684"/>
    </location>
</feature>
<feature type="domain" description="ZU5" evidence="18">
    <location>
        <begin position="959"/>
        <end position="1114"/>
    </location>
</feature>
<gene>
    <name evidence="19" type="primary">Ank2</name>
    <name evidence="19" type="ORF">CHAFRE_R00650</name>
</gene>
<evidence type="ECO:0000313" key="20">
    <source>
        <dbReference type="Proteomes" id="UP000563107"/>
    </source>
</evidence>
<dbReference type="GO" id="GO:0072659">
    <property type="term" value="P:protein localization to plasma membrane"/>
    <property type="evidence" value="ECO:0007669"/>
    <property type="project" value="UniProtKB-ARBA"/>
</dbReference>
<feature type="repeat" description="ANK" evidence="15">
    <location>
        <begin position="355"/>
        <end position="387"/>
    </location>
</feature>
<evidence type="ECO:0000259" key="17">
    <source>
        <dbReference type="PROSITE" id="PS50017"/>
    </source>
</evidence>
<feature type="repeat" description="ANK" evidence="15">
    <location>
        <begin position="520"/>
        <end position="552"/>
    </location>
</feature>
<feature type="repeat" description="ANK" evidence="15">
    <location>
        <begin position="553"/>
        <end position="585"/>
    </location>
</feature>
<feature type="compositionally biased region" description="Basic and acidic residues" evidence="16">
    <location>
        <begin position="2638"/>
        <end position="2654"/>
    </location>
</feature>
<feature type="compositionally biased region" description="Polar residues" evidence="16">
    <location>
        <begin position="2996"/>
        <end position="3007"/>
    </location>
</feature>
<feature type="repeat" description="ANK" evidence="15">
    <location>
        <begin position="128"/>
        <end position="160"/>
    </location>
</feature>
<dbReference type="Pfam" id="PF00023">
    <property type="entry name" value="Ank"/>
    <property type="match status" value="4"/>
</dbReference>
<evidence type="ECO:0000256" key="13">
    <source>
        <dbReference type="ARBA" id="ARBA00024012"/>
    </source>
</evidence>
<feature type="compositionally biased region" description="Low complexity" evidence="16">
    <location>
        <begin position="2465"/>
        <end position="2474"/>
    </location>
</feature>
<keyword evidence="7" id="KW-0770">Synapse</keyword>
<feature type="compositionally biased region" description="Basic and acidic residues" evidence="16">
    <location>
        <begin position="2055"/>
        <end position="2066"/>
    </location>
</feature>
<dbReference type="PANTHER" id="PTHR24123">
    <property type="entry name" value="ANKYRIN REPEAT-CONTAINING"/>
    <property type="match status" value="1"/>
</dbReference>
<feature type="repeat" description="ANK" evidence="15">
    <location>
        <begin position="322"/>
        <end position="354"/>
    </location>
</feature>
<dbReference type="Gene3D" id="2.60.40.2660">
    <property type="match status" value="1"/>
</dbReference>
<evidence type="ECO:0000256" key="9">
    <source>
        <dbReference type="ARBA" id="ARBA00023136"/>
    </source>
</evidence>
<keyword evidence="12" id="KW-0628">Postsynaptic cell membrane</keyword>
<dbReference type="InterPro" id="IPR051165">
    <property type="entry name" value="Multifunctional_ANK_Repeat"/>
</dbReference>
<evidence type="ECO:0000256" key="7">
    <source>
        <dbReference type="ARBA" id="ARBA00023018"/>
    </source>
</evidence>
<dbReference type="CDD" id="cd08804">
    <property type="entry name" value="Death_ank2"/>
    <property type="match status" value="1"/>
</dbReference>
<evidence type="ECO:0000256" key="1">
    <source>
        <dbReference type="ARBA" id="ARBA00004245"/>
    </source>
</evidence>
<dbReference type="Pfam" id="PF00791">
    <property type="entry name" value="ZU5"/>
    <property type="match status" value="2"/>
</dbReference>
<dbReference type="PROSITE" id="PS50088">
    <property type="entry name" value="ANK_REPEAT"/>
    <property type="match status" value="20"/>
</dbReference>
<dbReference type="InterPro" id="IPR036770">
    <property type="entry name" value="Ankyrin_rpt-contain_sf"/>
</dbReference>
<evidence type="ECO:0000256" key="6">
    <source>
        <dbReference type="ARBA" id="ARBA00022737"/>
    </source>
</evidence>
<comment type="caution">
    <text evidence="19">The sequence shown here is derived from an EMBL/GenBank/DDBJ whole genome shotgun (WGS) entry which is preliminary data.</text>
</comment>
<dbReference type="GO" id="GO:0030315">
    <property type="term" value="C:T-tubule"/>
    <property type="evidence" value="ECO:0007669"/>
    <property type="project" value="UniProtKB-SubCell"/>
</dbReference>
<evidence type="ECO:0000259" key="18">
    <source>
        <dbReference type="PROSITE" id="PS51145"/>
    </source>
</evidence>
<feature type="compositionally biased region" description="Basic and acidic residues" evidence="16">
    <location>
        <begin position="3459"/>
        <end position="3479"/>
    </location>
</feature>
<evidence type="ECO:0000313" key="19">
    <source>
        <dbReference type="EMBL" id="NXT63311.1"/>
    </source>
</evidence>
<dbReference type="FunFam" id="1.25.40.20:FF:000001">
    <property type="entry name" value="Ankyrin-2 isoform 2"/>
    <property type="match status" value="1"/>
</dbReference>
<evidence type="ECO:0000256" key="15">
    <source>
        <dbReference type="PROSITE-ProRule" id="PRU00023"/>
    </source>
</evidence>
<feature type="region of interest" description="Disordered" evidence="16">
    <location>
        <begin position="2907"/>
        <end position="3233"/>
    </location>
</feature>
<dbReference type="EMBL" id="VZTR01009632">
    <property type="protein sequence ID" value="NXT63311.1"/>
    <property type="molecule type" value="Genomic_DNA"/>
</dbReference>
<dbReference type="InterPro" id="IPR002110">
    <property type="entry name" value="Ankyrin_rpt"/>
</dbReference>
<feature type="compositionally biased region" description="Polar residues" evidence="16">
    <location>
        <begin position="2294"/>
        <end position="2304"/>
    </location>
</feature>
<feature type="repeat" description="ANK" evidence="15">
    <location>
        <begin position="256"/>
        <end position="288"/>
    </location>
</feature>
<feature type="compositionally biased region" description="Basic and acidic residues" evidence="16">
    <location>
        <begin position="3179"/>
        <end position="3198"/>
    </location>
</feature>
<evidence type="ECO:0000256" key="4">
    <source>
        <dbReference type="ARBA" id="ARBA00022490"/>
    </source>
</evidence>
<proteinExistence type="predicted"/>
<feature type="repeat" description="ANK" evidence="15">
    <location>
        <begin position="718"/>
        <end position="750"/>
    </location>
</feature>
<dbReference type="PRINTS" id="PR01415">
    <property type="entry name" value="ANKYRIN"/>
</dbReference>
<feature type="compositionally biased region" description="Polar residues" evidence="16">
    <location>
        <begin position="2043"/>
        <end position="2054"/>
    </location>
</feature>
<dbReference type="InterPro" id="IPR000488">
    <property type="entry name" value="Death_dom"/>
</dbReference>
<keyword evidence="9" id="KW-0472">Membrane</keyword>
<evidence type="ECO:0000256" key="14">
    <source>
        <dbReference type="ARBA" id="ARBA00034100"/>
    </source>
</evidence>
<dbReference type="InterPro" id="IPR011029">
    <property type="entry name" value="DEATH-like_dom_sf"/>
</dbReference>
<dbReference type="PROSITE" id="PS50297">
    <property type="entry name" value="ANK_REP_REGION"/>
    <property type="match status" value="20"/>
</dbReference>
<feature type="region of interest" description="Disordered" evidence="16">
    <location>
        <begin position="3321"/>
        <end position="3341"/>
    </location>
</feature>
<feature type="compositionally biased region" description="Polar residues" evidence="16">
    <location>
        <begin position="2760"/>
        <end position="2775"/>
    </location>
</feature>
<dbReference type="Pfam" id="PF12796">
    <property type="entry name" value="Ank_2"/>
    <property type="match status" value="5"/>
</dbReference>
<dbReference type="Pfam" id="PF13637">
    <property type="entry name" value="Ank_4"/>
    <property type="match status" value="2"/>
</dbReference>
<dbReference type="PROSITE" id="PS50017">
    <property type="entry name" value="DEATH_DOMAIN"/>
    <property type="match status" value="1"/>
</dbReference>
<feature type="compositionally biased region" description="Basic and acidic residues" evidence="16">
    <location>
        <begin position="1747"/>
        <end position="1757"/>
    </location>
</feature>
<feature type="compositionally biased region" description="Acidic residues" evidence="16">
    <location>
        <begin position="3035"/>
        <end position="3044"/>
    </location>
</feature>
<evidence type="ECO:0000256" key="12">
    <source>
        <dbReference type="ARBA" id="ARBA00023257"/>
    </source>
</evidence>
<dbReference type="FunFam" id="1.25.40.20:FF:000002">
    <property type="entry name" value="Ankyrin-2 isoform 2"/>
    <property type="match status" value="1"/>
</dbReference>
<dbReference type="Gene3D" id="1.10.533.10">
    <property type="entry name" value="Death Domain, Fas"/>
    <property type="match status" value="1"/>
</dbReference>
<feature type="non-terminal residue" evidence="19">
    <location>
        <position position="3715"/>
    </location>
</feature>
<protein>
    <submittedName>
        <fullName evidence="19">ANK2 protein</fullName>
    </submittedName>
</protein>
<feature type="repeat" description="ANK" evidence="15">
    <location>
        <begin position="586"/>
        <end position="618"/>
    </location>
</feature>
<evidence type="ECO:0000256" key="3">
    <source>
        <dbReference type="ARBA" id="ARBA00022475"/>
    </source>
</evidence>
<sequence length="3715" mass="405933">MNEEAAQKSDGGEKCNGGSQRRKRPKKSDSNASFLRAARAGNLDKVVEYLKSGIDINTCNQNGLNALHLAAKEGHVGLVQELLERGSAVDSATKKGNTALHIASLAGQAEVVKVLVKEGANINAQSQNGFTPLYMAAQENHIEVVKYLLENGANQSTATEDGFTPLAVALQQGHNQAVAILLENDTKGKVRLPALHIAARKDDTKSAALLLQNDHNADVQSKSGFTPLHIAAHYGNVNVATLLLNRGAAVDFTARNGITPLHVASKRGNTNMVKLLLDRGGQIDAKTRDGLTPLHCAARSGHDQVVELLLERGAPLLARTKNGLSPLHMAAQGDHVECVKHLLQHKAPVDDVTLDYLTALHVAAHCGHYRVTKLLLDKRANPNARALNGFTPLHIACKKNRIKVMELLVKYGASIQAITESGLTPIHVAAFMGHLNIVLLLLQNGASPDVTNIRGETALHMAARAGQVEVVRCLLRNGALVDARAREEQTPLHIASRLGKTEIVQLLLQHMAHPDAATTNGYTPLHISAREGQLDVASVLLEAGASHSMSTKKGFTPLHVAAKYGSLEVAKLLLQRRACPDSAGKNGLTPLHVAAHYDNQKVALLLLEKGASPHATAKNGYTPLHIAAKKNQMQIATTLLNYGAETNILTKQGVTPLHLASQEGHTDMVTLLLEKGSNIHVATKAGLTSLHLAAQEDKVNVAEILTKHGANQDAQTKLGYTPLIVACHYGNIKMVNFLLKHGANVNAKTKNGYTPLHQAAQQGHTHIINVLLQHGAKPNAITTNGNTALAIARRLGYISVVDTLKVVTEEITTTTTTITEKHKLNVPETMTEVLDVSDEEGDDTMTGDGGEYLRPEDLRELGDDSLPSSQFLDGMNYLRYSLEGGRSDSLRSFSSDRSHTLSHASYLRDSAMIDDTVVIPSQQVTTLAKEAERNSCRLSLGPEILDNVALSSSPIHSGFLVSFMVDARGGAMRGCRHNGLRIIIPPRKCTAPTRVTCRLVKRHRLATMPPMVEGEGLASRLIEVGPSGAQFLGPVIVEIPHFAALRGKERELVILRSENGDSWKEHFCEYTEDELNEILNGMDEVLDTPEELEKKRICRIITRDFPQYFAVVSRIKQDSNLIGPEGGVLSSTVVPQVQAVFPEGALTKRIRVGLQAQPMHTELTKKILGNKATFSPIVTLEPRRRKFHKPITMTIPVPKASSDGLMNGYGGDTPTLRLLCSITGGTTPAQWEDITGTTPLTFVNECVSFTTNVSARFWLIDCRQTQESVTFASQVYREIICVPYMAKFVVFAKSHDPIEARLRCFCMTDDKVDKTLEQQENFAEVARSRDVEVLEGKPIYVDCFGNLVPLTKSGQHHIFSFFAFKENRLPLFVKVRDSTQEPCGRLSFMKEPKSTRGLVHQAICNLNITLPIYTKESDSDPEPEEVMFLNQHTESTETSVLKSHLVNEVPVLASPDLLSEVSEMKQDLIKMTAILTTDPSDKSGSIKVKDLEKPTEEEPGEPFEIVERVKEDLEKVNEILRGGSYTREEHVLQKSLSRQEPLEEEWIIVSDEEIEEARRSAPSEVMELSHAEVKVDKGTTKKGELDMTGTVDYLAKDLKTHVSLHEVQPQALQEEVAEEKIKAVVVSRDSEKKGKESPKTGKPSSQEQQKAASEVKKPLRAKLREKPKPKEGKVHSSGEKLKLPKLTADEVPAGEPGLKVSAAPEPKAVSPVIEETPIGSIKDKVKALQKRVEDEQKVRSKLPVRVQAKEGPAEKVPKKPAQVKKPVAHKAQPPVSPSSKTERLEETMSVRELMKAFQSGQDPSKNISGLFEHKSVKQKQQAPEKETPRKKTIPSQSEMRRVSNLKTDKQKDKPSTVSKAEKDPQSKKGKTQTSTIETAKKVGGKDQVKEQSSKKPTEPLPPVIVAENAKETATGKVRTSDDQGDPDFQISPDRKTSTDFSDVIKEELEDNDKYQQFRHLSVTEEAELNLEQVLTSPFSAAFPTEYGKDGFLPALSLQSAALDGSSESLKHEGVADSPGSLLDGTPQISSEESYKHEGLAETPETSPESLSFSPKKTDGQIEDTKGAVRVHTTAETGSPKELSSKEDEKGITERQLDAVTETSESHSDHVSEEHVPPASEEEADKLKGSSSASIMKDISRDKESRTTAHFTKSSETHDTALEKEKDVACERRLTVRSPQKLELSLASHDSEGFSPVADDSLTISHKDSLEASPVLEDNSSHKTPDSLEPSPMKESPCRDSLESSPVEPTVKACILGQGPLPSVLSKAEACPELASVRSRILRDPEGSADDDSLEQTSLMESSGKSPISPETPSSEEISYEITPKMADIPKSATIPEVNEEPEDDSESEPKKRFTPEEEMFKMVTKIKMFDELEQEAKQKRDYKKSRKQDESSVVANSEASHEGEAPEPTAVVEKDIPTVVTPAAESRKSSSSSESEPELTRLKKEASSGLLMEPVIRVQPPSPLPSSIDSSSSPDEAGFQPIDSQPCSVSIGEVKAQDKGGKEESLILGRSCKPSTGTCPSDGCASAESMESKCCDGTGDCETVSPDAPVTRSGCTPCQSIGDGSQKEPSLTIGQCDATEKDVKPTVLLPRSDFISTGAVSERADGLSCGHGTTEYSVPHDGKLAEGDTTDSSASARDSGKADTECETSHRAGLAEEPLPEHSSLTTDTVEHDSCAADAAGGSAPYIVSPYENVSSGHFFIDSESEVGSGRSLLSRETYSIAEGKDQTGEALFSRDMGGEYCSSEEVYMEIEHKPEDGFQTISQGSPTSDSTKLSESALEDIRDETEKLMGQVVITRTDVDSDMWSEIREDDEAFEARVKEEEQKIFGLMVDRRSQGTTPDTTPARTPTEEGTPLSEQNPFLFQEGKLFEMTRSGAIDMTKRNYPDESFHFFQVGQETQEEVSLCEEVKEAAEGLSDPFAPSESQDSDIQEQDALKYSPPSPESSDRSEDMMGEGASVGTTKADVKSRIPIKMGISASSKSPKKETAASEAEPLSGTETDMVNSSQVPCPISPEQCAVEDELGFSKVTRLVSSEQGEESPDSSPEEQRSVIEIPTALMESVPSCESKSKIPVRTAAAASQSLQQSENESLSPDDFLDSSQCEGKDDQAKPKSKIPVKAAFQKAEPQHAYTDTSVCKPESPKALDVTSAVPAKPDSRSKSESDASSPVDPKTKRSIKARSYAEAETEARERESEMKFELDSDEATTARSKVFSSRLPVKSKSATGSRGAFSPTKESKDHFFDLYKNSIEFFEEISDEASKLVERLTQSEREQELVSDDESSSALEVSVIENVPSSETQQSVPEDIFDIRPIWDESVETQIERIPDENVHDHAEDQQDDQERTEERLAHIADHLGFSWTELARELDFTEEQIHQIRIENPNSLQDQSHALLKYWLERDGKHATDTNLTQCLTKINRMDIVHLMETSGIDPMQGHGTRAYADTEQSLALDHSEGFSALQEEVFRSRHKQEQQRISKDGEPTEHPPLVSEEDVSVSYSPFQDSTPRGEAEVSMAELLRQAHKEQVEAEFSGKPQDMPGKPSASQQEYSIPTPGMEQCTAAGKAASGKSAWSSTAKGETQRAPSAQRGDSPIVQEPEDPQLHQESISPRRSSLVIVESTEEQTEKSGRAYEEESLEKADSMPEMPPETVTEEQYTDEHGHTVVKKVTRKIIQRYVAPDGTEKEEVLMQGTPQAPIIVQEGDGYSKVVKRVVLRSDSEHSE</sequence>
<feature type="compositionally biased region" description="Basic and acidic residues" evidence="16">
    <location>
        <begin position="1838"/>
        <end position="1866"/>
    </location>
</feature>
<feature type="compositionally biased region" description="Low complexity" evidence="16">
    <location>
        <begin position="1759"/>
        <end position="1771"/>
    </location>
</feature>
<feature type="compositionally biased region" description="Low complexity" evidence="16">
    <location>
        <begin position="3075"/>
        <end position="3090"/>
    </location>
</feature>
<keyword evidence="6" id="KW-0677">Repeat</keyword>
<dbReference type="PANTHER" id="PTHR24123:SF49">
    <property type="entry name" value="ANKYRIN-2-LIKE ISOFORM X1"/>
    <property type="match status" value="1"/>
</dbReference>
<keyword evidence="5" id="KW-0597">Phosphoprotein</keyword>
<feature type="region of interest" description="Disordered" evidence="16">
    <location>
        <begin position="1731"/>
        <end position="1939"/>
    </location>
</feature>
<feature type="compositionally biased region" description="Basic and acidic residues" evidence="16">
    <location>
        <begin position="1625"/>
        <end position="1639"/>
    </location>
</feature>
<feature type="compositionally biased region" description="Basic and acidic residues" evidence="16">
    <location>
        <begin position="1780"/>
        <end position="1794"/>
    </location>
</feature>
<keyword evidence="10" id="KW-0206">Cytoskeleton</keyword>
<evidence type="ECO:0000256" key="11">
    <source>
        <dbReference type="ARBA" id="ARBA00023228"/>
    </source>
</evidence>
<feature type="repeat" description="ANK" evidence="15">
    <location>
        <begin position="95"/>
        <end position="127"/>
    </location>
</feature>
<feature type="region of interest" description="Disordered" evidence="16">
    <location>
        <begin position="2003"/>
        <end position="2247"/>
    </location>
</feature>
<feature type="region of interest" description="Disordered" evidence="16">
    <location>
        <begin position="1"/>
        <end position="32"/>
    </location>
</feature>
<dbReference type="SMART" id="SM00218">
    <property type="entry name" value="ZU5"/>
    <property type="match status" value="1"/>
</dbReference>
<feature type="compositionally biased region" description="Basic and acidic residues" evidence="16">
    <location>
        <begin position="2103"/>
        <end position="2115"/>
    </location>
</feature>
<feature type="region of interest" description="Disordered" evidence="16">
    <location>
        <begin position="2593"/>
        <end position="2688"/>
    </location>
</feature>
<feature type="region of interest" description="Disordered" evidence="16">
    <location>
        <begin position="2828"/>
        <end position="2865"/>
    </location>
</feature>
<evidence type="ECO:0000256" key="5">
    <source>
        <dbReference type="ARBA" id="ARBA00022553"/>
    </source>
</evidence>
<feature type="repeat" description="ANK" evidence="15">
    <location>
        <begin position="289"/>
        <end position="321"/>
    </location>
</feature>
<feature type="repeat" description="ANK" evidence="15">
    <location>
        <begin position="487"/>
        <end position="519"/>
    </location>
</feature>
<feature type="repeat" description="ANK" evidence="15">
    <location>
        <begin position="62"/>
        <end position="94"/>
    </location>
</feature>
<keyword evidence="3" id="KW-1003">Cell membrane</keyword>
<comment type="subcellular location">
    <subcellularLocation>
        <location evidence="13">Cell membrane</location>
        <location evidence="13">Sarcolemma</location>
        <location evidence="13">T-tubule</location>
    </subcellularLocation>
    <subcellularLocation>
        <location evidence="1">Cytoplasm</location>
        <location evidence="1">Cytoskeleton</location>
    </subcellularLocation>
    <subcellularLocation>
        <location evidence="2">Lysosome</location>
    </subcellularLocation>
    <subcellularLocation>
        <location evidence="14">Postsynaptic cell membrane</location>
    </subcellularLocation>
</comment>
<feature type="compositionally biased region" description="Polar residues" evidence="16">
    <location>
        <begin position="1798"/>
        <end position="1807"/>
    </location>
</feature>
<feature type="compositionally biased region" description="Polar residues" evidence="16">
    <location>
        <begin position="3491"/>
        <end position="3500"/>
    </location>
</feature>
<feature type="domain" description="ZU5" evidence="18">
    <location>
        <begin position="1116"/>
        <end position="1262"/>
    </location>
</feature>
<dbReference type="SUPFAM" id="SSF47986">
    <property type="entry name" value="DEATH domain"/>
    <property type="match status" value="1"/>
</dbReference>
<accession>A0A7L3E5P5</accession>
<dbReference type="SMART" id="SM00005">
    <property type="entry name" value="DEATH"/>
    <property type="match status" value="1"/>
</dbReference>
<keyword evidence="20" id="KW-1185">Reference proteome</keyword>
<dbReference type="SMART" id="SM00248">
    <property type="entry name" value="ANK"/>
    <property type="match status" value="23"/>
</dbReference>
<dbReference type="GO" id="GO:0045211">
    <property type="term" value="C:postsynaptic membrane"/>
    <property type="evidence" value="ECO:0007669"/>
    <property type="project" value="UniProtKB-SubCell"/>
</dbReference>
<dbReference type="FunFam" id="2.60.220.30:FF:000002">
    <property type="entry name" value="Ankyrin-3 isoform 2"/>
    <property type="match status" value="1"/>
</dbReference>
<name>A0A7L3E5P5_9PASS</name>
<evidence type="ECO:0000256" key="8">
    <source>
        <dbReference type="ARBA" id="ARBA00023043"/>
    </source>
</evidence>
<keyword evidence="11" id="KW-0458">Lysosome</keyword>
<feature type="compositionally biased region" description="Low complexity" evidence="16">
    <location>
        <begin position="2305"/>
        <end position="2323"/>
    </location>
</feature>
<feature type="compositionally biased region" description="Basic and acidic residues" evidence="16">
    <location>
        <begin position="1653"/>
        <end position="1682"/>
    </location>
</feature>
<dbReference type="Pfam" id="PF17809">
    <property type="entry name" value="UPA_2"/>
    <property type="match status" value="1"/>
</dbReference>
<feature type="domain" description="Death" evidence="17">
    <location>
        <begin position="3341"/>
        <end position="3425"/>
    </location>
</feature>
<dbReference type="InterPro" id="IPR040745">
    <property type="entry name" value="Ankyrin_UPA"/>
</dbReference>
<dbReference type="Gene3D" id="1.25.40.20">
    <property type="entry name" value="Ankyrin repeat-containing domain"/>
    <property type="match status" value="3"/>
</dbReference>
<feature type="region of interest" description="Disordered" evidence="16">
    <location>
        <begin position="2758"/>
        <end position="2778"/>
    </location>
</feature>
<feature type="compositionally biased region" description="Basic and acidic residues" evidence="16">
    <location>
        <begin position="1"/>
        <end position="13"/>
    </location>
</feature>
<feature type="repeat" description="ANK" evidence="15">
    <location>
        <begin position="388"/>
        <end position="420"/>
    </location>
</feature>
<feature type="compositionally biased region" description="Low complexity" evidence="16">
    <location>
        <begin position="3554"/>
        <end position="3572"/>
    </location>
</feature>
<dbReference type="Pfam" id="PF00531">
    <property type="entry name" value="Death"/>
    <property type="match status" value="1"/>
</dbReference>
<evidence type="ECO:0000256" key="2">
    <source>
        <dbReference type="ARBA" id="ARBA00004371"/>
    </source>
</evidence>
<feature type="region of interest" description="Disordered" evidence="16">
    <location>
        <begin position="2278"/>
        <end position="2359"/>
    </location>
</feature>
<keyword evidence="4" id="KW-0963">Cytoplasm</keyword>
<feature type="compositionally biased region" description="Basic and acidic residues" evidence="16">
    <location>
        <begin position="2137"/>
        <end position="2173"/>
    </location>
</feature>
<feature type="compositionally biased region" description="Basic and acidic residues" evidence="16">
    <location>
        <begin position="1878"/>
        <end position="1897"/>
    </location>
</feature>
<feature type="compositionally biased region" description="Basic and acidic residues" evidence="16">
    <location>
        <begin position="2082"/>
        <end position="2096"/>
    </location>
</feature>
<feature type="region of interest" description="Disordered" evidence="16">
    <location>
        <begin position="3459"/>
        <end position="3654"/>
    </location>
</feature>
<dbReference type="Proteomes" id="UP000563107">
    <property type="component" value="Unassembled WGS sequence"/>
</dbReference>
<reference evidence="19 20" key="1">
    <citation type="submission" date="2019-09" db="EMBL/GenBank/DDBJ databases">
        <title>Bird 10,000 Genomes (B10K) Project - Family phase.</title>
        <authorList>
            <person name="Zhang G."/>
        </authorList>
    </citation>
    <scope>NUCLEOTIDE SEQUENCE [LARGE SCALE GENOMIC DNA]</scope>
    <source>
        <strain evidence="19">B10K-DU-012-41</strain>
    </source>
</reference>
<feature type="repeat" description="ANK" evidence="15">
    <location>
        <begin position="421"/>
        <end position="453"/>
    </location>
</feature>
<dbReference type="SUPFAM" id="SSF48403">
    <property type="entry name" value="Ankyrin repeat"/>
    <property type="match status" value="3"/>
</dbReference>
<dbReference type="PROSITE" id="PS51145">
    <property type="entry name" value="ZU5"/>
    <property type="match status" value="2"/>
</dbReference>
<organism evidence="19 20">
    <name type="scientific">Chaetops frenatus</name>
    <name type="common">Rufous rock-jumper</name>
    <dbReference type="NCBI Taxonomy" id="221966"/>
    <lineage>
        <taxon>Eukaryota</taxon>
        <taxon>Metazoa</taxon>
        <taxon>Chordata</taxon>
        <taxon>Craniata</taxon>
        <taxon>Vertebrata</taxon>
        <taxon>Euteleostomi</taxon>
        <taxon>Archelosauria</taxon>
        <taxon>Archosauria</taxon>
        <taxon>Dinosauria</taxon>
        <taxon>Saurischia</taxon>
        <taxon>Theropoda</taxon>
        <taxon>Coelurosauria</taxon>
        <taxon>Aves</taxon>
        <taxon>Neognathae</taxon>
        <taxon>Neoaves</taxon>
        <taxon>Telluraves</taxon>
        <taxon>Australaves</taxon>
        <taxon>Passeriformes</taxon>
        <taxon>Picathartidae</taxon>
        <taxon>Chaetops</taxon>
    </lineage>
</organism>
<feature type="repeat" description="ANK" evidence="15">
    <location>
        <begin position="223"/>
        <end position="255"/>
    </location>
</feature>
<feature type="repeat" description="ANK" evidence="15">
    <location>
        <begin position="454"/>
        <end position="486"/>
    </location>
</feature>
<feature type="compositionally biased region" description="Basic and acidic residues" evidence="16">
    <location>
        <begin position="2347"/>
        <end position="2359"/>
    </location>
</feature>
<evidence type="ECO:0000256" key="10">
    <source>
        <dbReference type="ARBA" id="ARBA00023212"/>
    </source>
</evidence>
<feature type="repeat" description="ANK" evidence="15">
    <location>
        <begin position="685"/>
        <end position="717"/>
    </location>
</feature>
<feature type="repeat" description="ANK" evidence="15">
    <location>
        <begin position="619"/>
        <end position="651"/>
    </location>
</feature>
<evidence type="ECO:0000256" key="16">
    <source>
        <dbReference type="SAM" id="MobiDB-lite"/>
    </source>
</evidence>
<feature type="compositionally biased region" description="Acidic residues" evidence="16">
    <location>
        <begin position="2337"/>
        <end position="2346"/>
    </location>
</feature>
<dbReference type="FunFam" id="2.60.220.30:FF:000001">
    <property type="entry name" value="Ankyrin-3 isoform 2"/>
    <property type="match status" value="1"/>
</dbReference>
<dbReference type="GO" id="GO:0005856">
    <property type="term" value="C:cytoskeleton"/>
    <property type="evidence" value="ECO:0007669"/>
    <property type="project" value="UniProtKB-SubCell"/>
</dbReference>
<feature type="compositionally biased region" description="Low complexity" evidence="16">
    <location>
        <begin position="2838"/>
        <end position="2847"/>
    </location>
</feature>
<keyword evidence="8 15" id="KW-0040">ANK repeat</keyword>
<feature type="region of interest" description="Disordered" evidence="16">
    <location>
        <begin position="1625"/>
        <end position="1715"/>
    </location>
</feature>
<dbReference type="GO" id="GO:0007165">
    <property type="term" value="P:signal transduction"/>
    <property type="evidence" value="ECO:0007669"/>
    <property type="project" value="InterPro"/>
</dbReference>